<dbReference type="GeneTree" id="ENSGT00940000163566"/>
<dbReference type="PRINTS" id="PR00449">
    <property type="entry name" value="RASTRNSFRMNG"/>
</dbReference>
<dbReference type="InterPro" id="IPR027417">
    <property type="entry name" value="P-loop_NTPase"/>
</dbReference>
<comment type="similarity">
    <text evidence="9">Belongs to the small GTPase superfamily. RasD family.</text>
</comment>
<evidence type="ECO:0000313" key="12">
    <source>
        <dbReference type="Ensembl" id="ENSPMAP00000011412.1"/>
    </source>
</evidence>
<comment type="subcellular location">
    <subcellularLocation>
        <location evidence="1">Cell membrane</location>
        <topology evidence="1">Lipid-anchor</topology>
    </subcellularLocation>
</comment>
<keyword evidence="8" id="KW-0636">Prenylation</keyword>
<dbReference type="Proteomes" id="UP001318040">
    <property type="component" value="Chromosome 26"/>
</dbReference>
<gene>
    <name evidence="12 14" type="primary">LOC116946256</name>
</gene>
<dbReference type="OMA" id="CIRHSDA"/>
<reference evidence="14" key="2">
    <citation type="submission" date="2025-04" db="UniProtKB">
        <authorList>
            <consortium name="RefSeq"/>
        </authorList>
    </citation>
    <scope>IDENTIFICATION</scope>
    <source>
        <tissue evidence="14">Sperm</tissue>
    </source>
</reference>
<organism evidence="11">
    <name type="scientific">Petromyzon marinus</name>
    <name type="common">Sea lamprey</name>
    <dbReference type="NCBI Taxonomy" id="7757"/>
    <lineage>
        <taxon>Eukaryota</taxon>
        <taxon>Metazoa</taxon>
        <taxon>Chordata</taxon>
        <taxon>Craniata</taxon>
        <taxon>Vertebrata</taxon>
        <taxon>Cyclostomata</taxon>
        <taxon>Hyperoartia</taxon>
        <taxon>Petromyzontiformes</taxon>
        <taxon>Petromyzontidae</taxon>
        <taxon>Petromyzon</taxon>
    </lineage>
</organism>
<evidence type="ECO:0000256" key="5">
    <source>
        <dbReference type="ARBA" id="ARBA00023134"/>
    </source>
</evidence>
<feature type="region of interest" description="Disordered" evidence="10">
    <location>
        <begin position="126"/>
        <end position="155"/>
    </location>
</feature>
<reference evidence="11" key="1">
    <citation type="submission" date="2008-01" db="EMBL/GenBank/DDBJ databases">
        <authorList>
            <person name="Zaraisky A.G."/>
            <person name="Tereshina M.B."/>
        </authorList>
    </citation>
    <scope>NUCLEOTIDE SEQUENCE</scope>
</reference>
<dbReference type="KEGG" id="pmrn:116946256"/>
<dbReference type="PROSITE" id="PS51420">
    <property type="entry name" value="RHO"/>
    <property type="match status" value="1"/>
</dbReference>
<dbReference type="SUPFAM" id="SSF52540">
    <property type="entry name" value="P-loop containing nucleoside triphosphate hydrolases"/>
    <property type="match status" value="1"/>
</dbReference>
<dbReference type="GO" id="GO:0003924">
    <property type="term" value="F:GTPase activity"/>
    <property type="evidence" value="ECO:0007669"/>
    <property type="project" value="InterPro"/>
</dbReference>
<evidence type="ECO:0000256" key="9">
    <source>
        <dbReference type="ARBA" id="ARBA00038061"/>
    </source>
</evidence>
<dbReference type="AlphaFoldDB" id="B1PBZ6"/>
<dbReference type="EMBL" id="EU379655">
    <property type="protein sequence ID" value="ABY86653.1"/>
    <property type="molecule type" value="Genomic_DNA"/>
</dbReference>
<dbReference type="PROSITE" id="PS51419">
    <property type="entry name" value="RAB"/>
    <property type="match status" value="1"/>
</dbReference>
<evidence type="ECO:0000256" key="10">
    <source>
        <dbReference type="SAM" id="MobiDB-lite"/>
    </source>
</evidence>
<keyword evidence="7" id="KW-0449">Lipoprotein</keyword>
<proteinExistence type="inferred from homology"/>
<dbReference type="OrthoDB" id="265044at2759"/>
<dbReference type="GO" id="GO:0005525">
    <property type="term" value="F:GTP binding"/>
    <property type="evidence" value="ECO:0007669"/>
    <property type="project" value="UniProtKB-KW"/>
</dbReference>
<dbReference type="FunFam" id="3.40.50.300:FF:000475">
    <property type="entry name" value="GTP-binding protein Rhes"/>
    <property type="match status" value="1"/>
</dbReference>
<dbReference type="InterPro" id="IPR005225">
    <property type="entry name" value="Small_GTP-bd"/>
</dbReference>
<keyword evidence="3" id="KW-0488">Methylation</keyword>
<dbReference type="RefSeq" id="XP_032817169.1">
    <property type="nucleotide sequence ID" value="XM_032961278.1"/>
</dbReference>
<dbReference type="InterPro" id="IPR001806">
    <property type="entry name" value="Small_GTPase"/>
</dbReference>
<evidence type="ECO:0000313" key="11">
    <source>
        <dbReference type="EMBL" id="ABY86653.1"/>
    </source>
</evidence>
<sequence length="237" mass="26983">MSLGVPERTQVRLVFLGAAGVGKTSIIKRFLQGAFETRYRPTVEELYALEYEAGGSKIKLEVMDTSGSYRFPAMRKLYIRDGDAFALVFSLEEPQSFEEVRRLREEVLEIKEDKCPPIVVIANKADTQPPQPQQPQQPQQEQQEQQEQQQQQQDLHQQQIQVARATVELQWNHCLVETSAKEDGGVTRVFAQLLREVNLPSRLSPALQRRRETLPVRPLPLQVARPPIKKANSCVVA</sequence>
<dbReference type="SMART" id="SM00174">
    <property type="entry name" value="RHO"/>
    <property type="match status" value="1"/>
</dbReference>
<dbReference type="STRING" id="7757.ENSPMAP00000011412"/>
<evidence type="ECO:0000256" key="3">
    <source>
        <dbReference type="ARBA" id="ARBA00022481"/>
    </source>
</evidence>
<evidence type="ECO:0000313" key="14">
    <source>
        <dbReference type="RefSeq" id="XP_032817169.1"/>
    </source>
</evidence>
<keyword evidence="4" id="KW-0547">Nucleotide-binding</keyword>
<evidence type="ECO:0000256" key="6">
    <source>
        <dbReference type="ARBA" id="ARBA00023136"/>
    </source>
</evidence>
<keyword evidence="13" id="KW-1185">Reference proteome</keyword>
<reference evidence="12" key="3">
    <citation type="submission" date="2025-05" db="UniProtKB">
        <authorList>
            <consortium name="Ensembl"/>
        </authorList>
    </citation>
    <scope>IDENTIFICATION</scope>
</reference>
<dbReference type="Gene3D" id="3.40.50.300">
    <property type="entry name" value="P-loop containing nucleotide triphosphate hydrolases"/>
    <property type="match status" value="1"/>
</dbReference>
<evidence type="ECO:0000313" key="13">
    <source>
        <dbReference type="Proteomes" id="UP001318040"/>
    </source>
</evidence>
<dbReference type="SMART" id="SM00173">
    <property type="entry name" value="RAS"/>
    <property type="match status" value="1"/>
</dbReference>
<dbReference type="NCBIfam" id="TIGR00231">
    <property type="entry name" value="small_GTP"/>
    <property type="match status" value="1"/>
</dbReference>
<keyword evidence="6" id="KW-0472">Membrane</keyword>
<evidence type="ECO:0000256" key="4">
    <source>
        <dbReference type="ARBA" id="ARBA00022741"/>
    </source>
</evidence>
<dbReference type="PANTHER" id="PTHR46149:SF7">
    <property type="entry name" value="GTP-BINDING PROTEIN DI-RAS2"/>
    <property type="match status" value="1"/>
</dbReference>
<evidence type="ECO:0000256" key="7">
    <source>
        <dbReference type="ARBA" id="ARBA00023288"/>
    </source>
</evidence>
<dbReference type="PANTHER" id="PTHR46149">
    <property type="entry name" value="MIP08469P"/>
    <property type="match status" value="1"/>
</dbReference>
<keyword evidence="2" id="KW-1003">Cell membrane</keyword>
<dbReference type="HOGENOM" id="CLU_041217_9_3_1"/>
<evidence type="ECO:0000256" key="1">
    <source>
        <dbReference type="ARBA" id="ARBA00004193"/>
    </source>
</evidence>
<dbReference type="InterPro" id="IPR052236">
    <property type="entry name" value="Small_GTPase_RasD"/>
</dbReference>
<keyword evidence="5" id="KW-0342">GTP-binding</keyword>
<accession>B1PBZ6</accession>
<evidence type="ECO:0000256" key="8">
    <source>
        <dbReference type="ARBA" id="ARBA00023289"/>
    </source>
</evidence>
<dbReference type="GO" id="GO:0005886">
    <property type="term" value="C:plasma membrane"/>
    <property type="evidence" value="ECO:0007669"/>
    <property type="project" value="UniProtKB-SubCell"/>
</dbReference>
<dbReference type="Ensembl" id="ENSPMAT00000011458.1">
    <property type="protein sequence ID" value="ENSPMAP00000011412.1"/>
    <property type="gene ID" value="ENSPMAG00000010431.1"/>
</dbReference>
<dbReference type="PROSITE" id="PS51421">
    <property type="entry name" value="RAS"/>
    <property type="match status" value="1"/>
</dbReference>
<protein>
    <submittedName>
        <fullName evidence="12">RASD family member 3</fullName>
    </submittedName>
    <submittedName>
        <fullName evidence="14">Ras-related protein Rap-1b-like</fullName>
    </submittedName>
    <submittedName>
        <fullName evidence="11">Small GTPase Ras-dva</fullName>
    </submittedName>
</protein>
<name>B1PBZ6_PETMA</name>
<evidence type="ECO:0000256" key="2">
    <source>
        <dbReference type="ARBA" id="ARBA00022475"/>
    </source>
</evidence>
<dbReference type="Pfam" id="PF00071">
    <property type="entry name" value="Ras"/>
    <property type="match status" value="1"/>
</dbReference>
<dbReference type="SMART" id="SM00175">
    <property type="entry name" value="RAB"/>
    <property type="match status" value="1"/>
</dbReference>
<dbReference type="GeneID" id="116946256"/>
<feature type="compositionally biased region" description="Low complexity" evidence="10">
    <location>
        <begin position="136"/>
        <end position="155"/>
    </location>
</feature>